<dbReference type="SUPFAM" id="SSF52833">
    <property type="entry name" value="Thioredoxin-like"/>
    <property type="match status" value="1"/>
</dbReference>
<dbReference type="InterPro" id="IPR017937">
    <property type="entry name" value="Thioredoxin_CS"/>
</dbReference>
<evidence type="ECO:0000256" key="1">
    <source>
        <dbReference type="ARBA" id="ARBA00023284"/>
    </source>
</evidence>
<dbReference type="InterPro" id="IPR000866">
    <property type="entry name" value="AhpC/TSA"/>
</dbReference>
<sequence>MKYLLLVVSLCVQVAVAQKKPTVHYIVKKNSNYNRNADEKTYYIALIKLKKVASQGDLMELRVTGFESKNGDRIFSTEDLNKGENFLASTAAISDIYGLTKPLQFTVNKGVISIDTLKWKDEIRQQLTAWEIKDDIAENALTNTFSEYGNLLQSLYFAALSSSDENALKKSDITKNGLVYHMVKQNKSEIAVNYSQSDSSSTTEGSTSFDPKTHLVRDENRIANYSFLDANGKKINGHSSSSIERASKYTAAAIENDYYDMLVKGSYWSNAINTNDKTDSIKLQRYIELYEAKYAGNRDYVKNKLGHLQSFRDKQYYDALSSISPKLLAGTYHLSNKVSFDNISDHDFKEIIPLLNDKQLFEYLQQTLSQYIMSLNSSALQKLDLIANQFSERERVAARPMYLWAKAMQNQNIDSLKQIQNEVLDMDNEYWNQGNASRYALLIQKILSEHGRYDAQTMQIIIDKITALYEDEANKKRFLQKAHLAYAYYLAYEKTPVDQEDQALLFLEKAAYYSPKNSAEKEYGTFYDRVFLKSKENYSDDYMVLLSKRGKKDVALQNYIQEFLNNPASSFKSLSSFYRENYAESSFNDFFKKEIISKLADAPSFLLKDMQDKEFSSAQLAGKWTVVDFWGTWCGPCVAEMPKLNKYYLELKQDKMSKINFMSIACSDTKEKVQRFLTNNNYEIPVLMSDSKVEQNYKVRGYPSKYILTPEGKLIPTEFGFDWESLVLELGKL</sequence>
<evidence type="ECO:0000313" key="4">
    <source>
        <dbReference type="Proteomes" id="UP001409291"/>
    </source>
</evidence>
<dbReference type="Gene3D" id="3.40.30.10">
    <property type="entry name" value="Glutaredoxin"/>
    <property type="match status" value="1"/>
</dbReference>
<keyword evidence="4" id="KW-1185">Reference proteome</keyword>
<keyword evidence="1" id="KW-0676">Redox-active center</keyword>
<accession>A0ABV0BSY4</accession>
<dbReference type="CDD" id="cd02966">
    <property type="entry name" value="TlpA_like_family"/>
    <property type="match status" value="1"/>
</dbReference>
<evidence type="ECO:0000259" key="2">
    <source>
        <dbReference type="PROSITE" id="PS51352"/>
    </source>
</evidence>
<dbReference type="InterPro" id="IPR050553">
    <property type="entry name" value="Thioredoxin_ResA/DsbE_sf"/>
</dbReference>
<evidence type="ECO:0000313" key="3">
    <source>
        <dbReference type="EMBL" id="MEN5377846.1"/>
    </source>
</evidence>
<dbReference type="PROSITE" id="PS51352">
    <property type="entry name" value="THIOREDOXIN_2"/>
    <property type="match status" value="1"/>
</dbReference>
<dbReference type="InterPro" id="IPR013766">
    <property type="entry name" value="Thioredoxin_domain"/>
</dbReference>
<proteinExistence type="predicted"/>
<dbReference type="Proteomes" id="UP001409291">
    <property type="component" value="Unassembled WGS sequence"/>
</dbReference>
<dbReference type="EMBL" id="JBDJNQ010000004">
    <property type="protein sequence ID" value="MEN5377846.1"/>
    <property type="molecule type" value="Genomic_DNA"/>
</dbReference>
<dbReference type="InterPro" id="IPR036249">
    <property type="entry name" value="Thioredoxin-like_sf"/>
</dbReference>
<organism evidence="3 4">
    <name type="scientific">Sphingobacterium kitahiroshimense</name>
    <dbReference type="NCBI Taxonomy" id="470446"/>
    <lineage>
        <taxon>Bacteria</taxon>
        <taxon>Pseudomonadati</taxon>
        <taxon>Bacteroidota</taxon>
        <taxon>Sphingobacteriia</taxon>
        <taxon>Sphingobacteriales</taxon>
        <taxon>Sphingobacteriaceae</taxon>
        <taxon>Sphingobacterium</taxon>
    </lineage>
</organism>
<dbReference type="RefSeq" id="WP_346581268.1">
    <property type="nucleotide sequence ID" value="NZ_JBDJLH010000002.1"/>
</dbReference>
<dbReference type="Pfam" id="PF00578">
    <property type="entry name" value="AhpC-TSA"/>
    <property type="match status" value="1"/>
</dbReference>
<dbReference type="PANTHER" id="PTHR42852:SF17">
    <property type="entry name" value="THIOREDOXIN-LIKE PROTEIN HI_1115"/>
    <property type="match status" value="1"/>
</dbReference>
<comment type="caution">
    <text evidence="3">The sequence shown here is derived from an EMBL/GenBank/DDBJ whole genome shotgun (WGS) entry which is preliminary data.</text>
</comment>
<gene>
    <name evidence="3" type="ORF">ABE541_11275</name>
</gene>
<feature type="domain" description="Thioredoxin" evidence="2">
    <location>
        <begin position="596"/>
        <end position="733"/>
    </location>
</feature>
<protein>
    <submittedName>
        <fullName evidence="3">TlpA disulfide reductase family protein</fullName>
    </submittedName>
</protein>
<reference evidence="3 4" key="1">
    <citation type="submission" date="2024-04" db="EMBL/GenBank/DDBJ databases">
        <title>WGS of bacteria from Torrens River.</title>
        <authorList>
            <person name="Wyrsch E.R."/>
            <person name="Drigo B."/>
        </authorList>
    </citation>
    <scope>NUCLEOTIDE SEQUENCE [LARGE SCALE GENOMIC DNA]</scope>
    <source>
        <strain evidence="3 4">TWI391</strain>
    </source>
</reference>
<dbReference type="PROSITE" id="PS00194">
    <property type="entry name" value="THIOREDOXIN_1"/>
    <property type="match status" value="1"/>
</dbReference>
<dbReference type="PANTHER" id="PTHR42852">
    <property type="entry name" value="THIOL:DISULFIDE INTERCHANGE PROTEIN DSBE"/>
    <property type="match status" value="1"/>
</dbReference>
<name>A0ABV0BSY4_9SPHI</name>